<dbReference type="GO" id="GO:0005975">
    <property type="term" value="P:carbohydrate metabolic process"/>
    <property type="evidence" value="ECO:0007669"/>
    <property type="project" value="InterPro"/>
</dbReference>
<dbReference type="EMBL" id="BOMH01000007">
    <property type="protein sequence ID" value="GID63077.1"/>
    <property type="molecule type" value="Genomic_DNA"/>
</dbReference>
<protein>
    <recommendedName>
        <fullName evidence="3">beta-N-acetylhexosaminidase</fullName>
        <ecNumber evidence="3">3.2.1.52</ecNumber>
    </recommendedName>
</protein>
<proteinExistence type="inferred from homology"/>
<feature type="signal peptide" evidence="7">
    <location>
        <begin position="1"/>
        <end position="22"/>
    </location>
</feature>
<dbReference type="EC" id="3.2.1.52" evidence="3"/>
<evidence type="ECO:0000256" key="3">
    <source>
        <dbReference type="ARBA" id="ARBA00012663"/>
    </source>
</evidence>
<organism evidence="9 10">
    <name type="scientific">Actinoplanes cyaneus</name>
    <dbReference type="NCBI Taxonomy" id="52696"/>
    <lineage>
        <taxon>Bacteria</taxon>
        <taxon>Bacillati</taxon>
        <taxon>Actinomycetota</taxon>
        <taxon>Actinomycetes</taxon>
        <taxon>Micromonosporales</taxon>
        <taxon>Micromonosporaceae</taxon>
        <taxon>Actinoplanes</taxon>
    </lineage>
</organism>
<evidence type="ECO:0000256" key="2">
    <source>
        <dbReference type="ARBA" id="ARBA00005336"/>
    </source>
</evidence>
<dbReference type="Gene3D" id="3.20.20.300">
    <property type="entry name" value="Glycoside hydrolase, family 3, N-terminal domain"/>
    <property type="match status" value="1"/>
</dbReference>
<evidence type="ECO:0000313" key="9">
    <source>
        <dbReference type="EMBL" id="GID63077.1"/>
    </source>
</evidence>
<evidence type="ECO:0000256" key="4">
    <source>
        <dbReference type="ARBA" id="ARBA00022801"/>
    </source>
</evidence>
<evidence type="ECO:0000256" key="1">
    <source>
        <dbReference type="ARBA" id="ARBA00001231"/>
    </source>
</evidence>
<gene>
    <name evidence="9" type="ORF">Acy02nite_09580</name>
</gene>
<dbReference type="PROSITE" id="PS51257">
    <property type="entry name" value="PROKAR_LIPOPROTEIN"/>
    <property type="match status" value="1"/>
</dbReference>
<keyword evidence="10" id="KW-1185">Reference proteome</keyword>
<evidence type="ECO:0000256" key="5">
    <source>
        <dbReference type="ARBA" id="ARBA00023295"/>
    </source>
</evidence>
<dbReference type="InterPro" id="IPR001764">
    <property type="entry name" value="Glyco_hydro_3_N"/>
</dbReference>
<dbReference type="GO" id="GO:0009254">
    <property type="term" value="P:peptidoglycan turnover"/>
    <property type="evidence" value="ECO:0007669"/>
    <property type="project" value="TreeGrafter"/>
</dbReference>
<dbReference type="GO" id="GO:0004563">
    <property type="term" value="F:beta-N-acetylhexosaminidase activity"/>
    <property type="evidence" value="ECO:0007669"/>
    <property type="project" value="UniProtKB-EC"/>
</dbReference>
<accession>A0A919IEU0</accession>
<keyword evidence="5" id="KW-0326">Glycosidase</keyword>
<feature type="chain" id="PRO_5038669589" description="beta-N-acetylhexosaminidase" evidence="7">
    <location>
        <begin position="23"/>
        <end position="579"/>
    </location>
</feature>
<dbReference type="PANTHER" id="PTHR30480">
    <property type="entry name" value="BETA-HEXOSAMINIDASE-RELATED"/>
    <property type="match status" value="1"/>
</dbReference>
<feature type="domain" description="Glycoside hydrolase family 3 N-terminal" evidence="8">
    <location>
        <begin position="108"/>
        <end position="419"/>
    </location>
</feature>
<comment type="similarity">
    <text evidence="2">Belongs to the glycosyl hydrolase 3 family.</text>
</comment>
<keyword evidence="4" id="KW-0378">Hydrolase</keyword>
<dbReference type="InterPro" id="IPR017853">
    <property type="entry name" value="GH"/>
</dbReference>
<evidence type="ECO:0000256" key="6">
    <source>
        <dbReference type="SAM" id="MobiDB-lite"/>
    </source>
</evidence>
<comment type="catalytic activity">
    <reaction evidence="1">
        <text>Hydrolysis of terminal non-reducing N-acetyl-D-hexosamine residues in N-acetyl-beta-D-hexosaminides.</text>
        <dbReference type="EC" id="3.2.1.52"/>
    </reaction>
</comment>
<dbReference type="InterPro" id="IPR036962">
    <property type="entry name" value="Glyco_hydro_3_N_sf"/>
</dbReference>
<feature type="region of interest" description="Disordered" evidence="6">
    <location>
        <begin position="28"/>
        <end position="56"/>
    </location>
</feature>
<name>A0A919IEU0_9ACTN</name>
<comment type="caution">
    <text evidence="9">The sequence shown here is derived from an EMBL/GenBank/DDBJ whole genome shotgun (WGS) entry which is preliminary data.</text>
</comment>
<dbReference type="AlphaFoldDB" id="A0A919IEU0"/>
<sequence>MAFVKKLSRVAFVAPLLLLAGACGNDAKAPTAPPDAGPVASAPSGPVSESASAPAADPLVRAAETVARLSDEDLAGQVLIPYAYGSSATQVDAGSAAGNRTLAGVDTPAQMIAKYRLGGLILVSFTQQDPTGRTNPTSNVENPKQVRALTDGLQAAAKQLPAAAPLLIGTDQEYGVVTRITEGVTALPSAFAAGAAGRPDLTEAAWHGAGEELAAMGITVDFAPVADTLGPAGSSVIGSRSFGSDPKANADQVAAAVRGLQGAGVSAGLKHFPGHGHTTGDSHEVLPVIKETAAQWRAQDLPPFKSGVDAGAGVVMSGHLDLQAIDKGVAATFSHKVMTDVLRGELKFTGVAITDAMNMEPAKKWAPGEAAVRALNAGNDMLLMPPDIGAARDGIVAGLKNGTLKRERLIEAVTRILTLKFRTAATAQPALSVLEADTHQQAVAALDAASVTVLRGQCGGPLVNGPVTVTAPASRELARSTLVKALQANGVEVRAAGGAEIRLVGYGDKPIDLSPDAAVTVMMDLPGLLAYAKSPTLLATYSSSRLSMTALAAVIAGKAAAPGKSPIAVAGLPRSACAK</sequence>
<dbReference type="PANTHER" id="PTHR30480:SF13">
    <property type="entry name" value="BETA-HEXOSAMINIDASE"/>
    <property type="match status" value="1"/>
</dbReference>
<dbReference type="InterPro" id="IPR050226">
    <property type="entry name" value="NagZ_Beta-hexosaminidase"/>
</dbReference>
<evidence type="ECO:0000313" key="10">
    <source>
        <dbReference type="Proteomes" id="UP000619479"/>
    </source>
</evidence>
<reference evidence="9" key="1">
    <citation type="submission" date="2021-01" db="EMBL/GenBank/DDBJ databases">
        <title>Whole genome shotgun sequence of Actinoplanes cyaneus NBRC 14990.</title>
        <authorList>
            <person name="Komaki H."/>
            <person name="Tamura T."/>
        </authorList>
    </citation>
    <scope>NUCLEOTIDE SEQUENCE</scope>
    <source>
        <strain evidence="9">NBRC 14990</strain>
    </source>
</reference>
<keyword evidence="7" id="KW-0732">Signal</keyword>
<dbReference type="Pfam" id="PF00933">
    <property type="entry name" value="Glyco_hydro_3"/>
    <property type="match status" value="1"/>
</dbReference>
<evidence type="ECO:0000259" key="8">
    <source>
        <dbReference type="Pfam" id="PF00933"/>
    </source>
</evidence>
<evidence type="ECO:0000256" key="7">
    <source>
        <dbReference type="SAM" id="SignalP"/>
    </source>
</evidence>
<dbReference type="Proteomes" id="UP000619479">
    <property type="component" value="Unassembled WGS sequence"/>
</dbReference>
<dbReference type="SUPFAM" id="SSF51445">
    <property type="entry name" value="(Trans)glycosidases"/>
    <property type="match status" value="1"/>
</dbReference>
<dbReference type="RefSeq" id="WP_203738544.1">
    <property type="nucleotide sequence ID" value="NZ_BAAAUC010000013.1"/>
</dbReference>